<gene>
    <name evidence="1" type="ORF">Slati_2410700</name>
</gene>
<dbReference type="Pfam" id="PF02992">
    <property type="entry name" value="Transposase_21"/>
    <property type="match status" value="2"/>
</dbReference>
<sequence length="317" mass="36082">MLQLKALCGWTNKSIDLLLELLRDSFPDNVNLPANYYEAQKITNDLGFTYETIDACPNSCMLFRGKIVALINVKYAMPLDTRILRKRLLQSGCEERIDDGKFRHPADALAWKDFDLKNPSFASDPRNIRMGLAADGFNPFRTLSVTHSTWPPLVEELNELWNGVMTYDVSSTQMFNMRAALLWTISDFSGYAMLSGWVRKVLMLVLVVKQAVQNAESRAKKKYPHRTGKTLFPLLKEKMQQEGKDTTQLDMFIESRSCGKGIEADPATANLIQEFREGLSKRPESEQTKEFKEDLFVNGLGESTWSCQVYGSRNYSS</sequence>
<protein>
    <submittedName>
        <fullName evidence="1">Uncharacterized protein</fullName>
    </submittedName>
</protein>
<organism evidence="1">
    <name type="scientific">Sesamum latifolium</name>
    <dbReference type="NCBI Taxonomy" id="2727402"/>
    <lineage>
        <taxon>Eukaryota</taxon>
        <taxon>Viridiplantae</taxon>
        <taxon>Streptophyta</taxon>
        <taxon>Embryophyta</taxon>
        <taxon>Tracheophyta</taxon>
        <taxon>Spermatophyta</taxon>
        <taxon>Magnoliopsida</taxon>
        <taxon>eudicotyledons</taxon>
        <taxon>Gunneridae</taxon>
        <taxon>Pentapetalae</taxon>
        <taxon>asterids</taxon>
        <taxon>lamiids</taxon>
        <taxon>Lamiales</taxon>
        <taxon>Pedaliaceae</taxon>
        <taxon>Sesamum</taxon>
    </lineage>
</organism>
<reference evidence="1" key="1">
    <citation type="submission" date="2020-06" db="EMBL/GenBank/DDBJ databases">
        <authorList>
            <person name="Li T."/>
            <person name="Hu X."/>
            <person name="Zhang T."/>
            <person name="Song X."/>
            <person name="Zhang H."/>
            <person name="Dai N."/>
            <person name="Sheng W."/>
            <person name="Hou X."/>
            <person name="Wei L."/>
        </authorList>
    </citation>
    <scope>NUCLEOTIDE SEQUENCE</scope>
    <source>
        <strain evidence="1">KEN1</strain>
        <tissue evidence="1">Leaf</tissue>
    </source>
</reference>
<accession>A0AAW2WFX7</accession>
<evidence type="ECO:0000313" key="1">
    <source>
        <dbReference type="EMBL" id="KAL0439277.1"/>
    </source>
</evidence>
<dbReference type="AlphaFoldDB" id="A0AAW2WFX7"/>
<proteinExistence type="predicted"/>
<reference evidence="1" key="2">
    <citation type="journal article" date="2024" name="Plant">
        <title>Genomic evolution and insights into agronomic trait innovations of Sesamum species.</title>
        <authorList>
            <person name="Miao H."/>
            <person name="Wang L."/>
            <person name="Qu L."/>
            <person name="Liu H."/>
            <person name="Sun Y."/>
            <person name="Le M."/>
            <person name="Wang Q."/>
            <person name="Wei S."/>
            <person name="Zheng Y."/>
            <person name="Lin W."/>
            <person name="Duan Y."/>
            <person name="Cao H."/>
            <person name="Xiong S."/>
            <person name="Wang X."/>
            <person name="Wei L."/>
            <person name="Li C."/>
            <person name="Ma Q."/>
            <person name="Ju M."/>
            <person name="Zhao R."/>
            <person name="Li G."/>
            <person name="Mu C."/>
            <person name="Tian Q."/>
            <person name="Mei H."/>
            <person name="Zhang T."/>
            <person name="Gao T."/>
            <person name="Zhang H."/>
        </authorList>
    </citation>
    <scope>NUCLEOTIDE SEQUENCE</scope>
    <source>
        <strain evidence="1">KEN1</strain>
    </source>
</reference>
<dbReference type="EMBL" id="JACGWN010000008">
    <property type="protein sequence ID" value="KAL0439277.1"/>
    <property type="molecule type" value="Genomic_DNA"/>
</dbReference>
<comment type="caution">
    <text evidence="1">The sequence shown here is derived from an EMBL/GenBank/DDBJ whole genome shotgun (WGS) entry which is preliminary data.</text>
</comment>
<dbReference type="PANTHER" id="PTHR10775">
    <property type="entry name" value="OS08G0208400 PROTEIN"/>
    <property type="match status" value="1"/>
</dbReference>
<dbReference type="PANTHER" id="PTHR10775:SF173">
    <property type="match status" value="1"/>
</dbReference>
<dbReference type="InterPro" id="IPR004242">
    <property type="entry name" value="Transposase_21"/>
</dbReference>
<name>A0AAW2WFX7_9LAMI</name>